<evidence type="ECO:0000256" key="2">
    <source>
        <dbReference type="SAM" id="SignalP"/>
    </source>
</evidence>
<feature type="chain" id="PRO_5026289198" evidence="2">
    <location>
        <begin position="17"/>
        <end position="150"/>
    </location>
</feature>
<sequence>MKQTLILATFLGLAFAAPMPQGAATNADPATTQSNPAAGIDLTKAAEQGASEEQLAQAFQNIGKASGAVSQSAPEAAAEAPAVEKRHGGEDDEAEEPTTGEEMPGMDHGDMDMGGMKNKRHGGDDDEAEEPTTGEEMPGMDHGDMDMGGM</sequence>
<dbReference type="EMBL" id="ML977143">
    <property type="protein sequence ID" value="KAF1989972.1"/>
    <property type="molecule type" value="Genomic_DNA"/>
</dbReference>
<feature type="region of interest" description="Disordered" evidence="1">
    <location>
        <begin position="20"/>
        <end position="150"/>
    </location>
</feature>
<gene>
    <name evidence="3" type="ORF">K402DRAFT_390305</name>
</gene>
<feature type="signal peptide" evidence="2">
    <location>
        <begin position="1"/>
        <end position="16"/>
    </location>
</feature>
<evidence type="ECO:0000256" key="1">
    <source>
        <dbReference type="SAM" id="MobiDB-lite"/>
    </source>
</evidence>
<feature type="compositionally biased region" description="Basic and acidic residues" evidence="1">
    <location>
        <begin position="139"/>
        <end position="150"/>
    </location>
</feature>
<protein>
    <submittedName>
        <fullName evidence="3">Uncharacterized protein</fullName>
    </submittedName>
</protein>
<evidence type="ECO:0000313" key="3">
    <source>
        <dbReference type="EMBL" id="KAF1989972.1"/>
    </source>
</evidence>
<name>A0A6G1HA92_9PEZI</name>
<accession>A0A6G1HA92</accession>
<proteinExistence type="predicted"/>
<keyword evidence="4" id="KW-1185">Reference proteome</keyword>
<reference evidence="3" key="1">
    <citation type="journal article" date="2020" name="Stud. Mycol.">
        <title>101 Dothideomycetes genomes: a test case for predicting lifestyles and emergence of pathogens.</title>
        <authorList>
            <person name="Haridas S."/>
            <person name="Albert R."/>
            <person name="Binder M."/>
            <person name="Bloem J."/>
            <person name="Labutti K."/>
            <person name="Salamov A."/>
            <person name="Andreopoulos B."/>
            <person name="Baker S."/>
            <person name="Barry K."/>
            <person name="Bills G."/>
            <person name="Bluhm B."/>
            <person name="Cannon C."/>
            <person name="Castanera R."/>
            <person name="Culley D."/>
            <person name="Daum C."/>
            <person name="Ezra D."/>
            <person name="Gonzalez J."/>
            <person name="Henrissat B."/>
            <person name="Kuo A."/>
            <person name="Liang C."/>
            <person name="Lipzen A."/>
            <person name="Lutzoni F."/>
            <person name="Magnuson J."/>
            <person name="Mondo S."/>
            <person name="Nolan M."/>
            <person name="Ohm R."/>
            <person name="Pangilinan J."/>
            <person name="Park H.-J."/>
            <person name="Ramirez L."/>
            <person name="Alfaro M."/>
            <person name="Sun H."/>
            <person name="Tritt A."/>
            <person name="Yoshinaga Y."/>
            <person name="Zwiers L.-H."/>
            <person name="Turgeon B."/>
            <person name="Goodwin S."/>
            <person name="Spatafora J."/>
            <person name="Crous P."/>
            <person name="Grigoriev I."/>
        </authorList>
    </citation>
    <scope>NUCLEOTIDE SEQUENCE</scope>
    <source>
        <strain evidence="3">CBS 113979</strain>
    </source>
</reference>
<feature type="compositionally biased region" description="Acidic residues" evidence="1">
    <location>
        <begin position="124"/>
        <end position="133"/>
    </location>
</feature>
<keyword evidence="2" id="KW-0732">Signal</keyword>
<feature type="compositionally biased region" description="Acidic residues" evidence="1">
    <location>
        <begin position="90"/>
        <end position="99"/>
    </location>
</feature>
<organism evidence="3 4">
    <name type="scientific">Aulographum hederae CBS 113979</name>
    <dbReference type="NCBI Taxonomy" id="1176131"/>
    <lineage>
        <taxon>Eukaryota</taxon>
        <taxon>Fungi</taxon>
        <taxon>Dikarya</taxon>
        <taxon>Ascomycota</taxon>
        <taxon>Pezizomycotina</taxon>
        <taxon>Dothideomycetes</taxon>
        <taxon>Pleosporomycetidae</taxon>
        <taxon>Aulographales</taxon>
        <taxon>Aulographaceae</taxon>
    </lineage>
</organism>
<evidence type="ECO:0000313" key="4">
    <source>
        <dbReference type="Proteomes" id="UP000800041"/>
    </source>
</evidence>
<dbReference type="Proteomes" id="UP000800041">
    <property type="component" value="Unassembled WGS sequence"/>
</dbReference>
<dbReference type="AlphaFoldDB" id="A0A6G1HA92"/>